<dbReference type="EMBL" id="SNSA01000005">
    <property type="protein sequence ID" value="TEU27173.1"/>
    <property type="molecule type" value="Genomic_DNA"/>
</dbReference>
<protein>
    <submittedName>
        <fullName evidence="2">Uncharacterized protein</fullName>
    </submittedName>
</protein>
<comment type="caution">
    <text evidence="2">The sequence shown here is derived from an EMBL/GenBank/DDBJ whole genome shotgun (WGS) entry which is preliminary data.</text>
</comment>
<evidence type="ECO:0000256" key="1">
    <source>
        <dbReference type="SAM" id="Phobius"/>
    </source>
</evidence>
<sequence length="291" mass="33212">MFIVEIINAGVKKKAKIDKMFLDKGPFCIYYIHDEYGFPKPIARCDQIEEVEVIRDLTTKKATTKGYEFSETKTSTSDLITRTLLGGALKGTTGEIIGGVTAAKKTQTVQLSQTTEEIDKHLLQLKVKFLDGNTLIINTDNPEVMELLFSYVGVQPVDESELQELRKLSLQQRDKEKLRDFKFANDQESYEQANQIATEKLAQFKHASKQSLLSRSLFISFLVSFIVAFLFKNFVGLLVSFIVFLILGLVISKVIYTKINFHNESKKAKYHALFEEEVFKQIVSIRERNKS</sequence>
<accession>A0A5E9PIB7</accession>
<gene>
    <name evidence="2" type="ORF">E2R16_11985</name>
</gene>
<reference evidence="2 3" key="1">
    <citation type="submission" date="2019-03" db="EMBL/GenBank/DDBJ databases">
        <title>Draft genome sequence of an environmental Acinetobacter seifertii from Brazil.</title>
        <authorList>
            <person name="Furlan J.P.R."/>
            <person name="Stehling E.G."/>
        </authorList>
    </citation>
    <scope>NUCLEOTIDE SEQUENCE [LARGE SCALE GENOMIC DNA]</scope>
    <source>
        <strain evidence="2 3">SAb133</strain>
    </source>
</reference>
<keyword evidence="1" id="KW-0472">Membrane</keyword>
<feature type="transmembrane region" description="Helical" evidence="1">
    <location>
        <begin position="212"/>
        <end position="231"/>
    </location>
</feature>
<proteinExistence type="predicted"/>
<keyword evidence="1" id="KW-1133">Transmembrane helix</keyword>
<name>A0A5E9PIB7_9GAMM</name>
<dbReference type="RefSeq" id="WP_134262911.1">
    <property type="nucleotide sequence ID" value="NZ_SNSA01000005.1"/>
</dbReference>
<feature type="transmembrane region" description="Helical" evidence="1">
    <location>
        <begin position="237"/>
        <end position="256"/>
    </location>
</feature>
<keyword evidence="1" id="KW-0812">Transmembrane</keyword>
<organism evidence="2 3">
    <name type="scientific">Acinetobacter seifertii</name>
    <dbReference type="NCBI Taxonomy" id="1530123"/>
    <lineage>
        <taxon>Bacteria</taxon>
        <taxon>Pseudomonadati</taxon>
        <taxon>Pseudomonadota</taxon>
        <taxon>Gammaproteobacteria</taxon>
        <taxon>Moraxellales</taxon>
        <taxon>Moraxellaceae</taxon>
        <taxon>Acinetobacter</taxon>
        <taxon>Acinetobacter calcoaceticus/baumannii complex</taxon>
    </lineage>
</organism>
<dbReference type="Proteomes" id="UP000297445">
    <property type="component" value="Unassembled WGS sequence"/>
</dbReference>
<dbReference type="AlphaFoldDB" id="A0A5E9PIB7"/>
<evidence type="ECO:0000313" key="3">
    <source>
        <dbReference type="Proteomes" id="UP000297445"/>
    </source>
</evidence>
<evidence type="ECO:0000313" key="2">
    <source>
        <dbReference type="EMBL" id="TEU27173.1"/>
    </source>
</evidence>